<dbReference type="EMBL" id="CP009526">
    <property type="protein sequence ID" value="AKB51372.1"/>
    <property type="molecule type" value="Genomic_DNA"/>
</dbReference>
<dbReference type="PATRIC" id="fig|1434109.4.peg.2726"/>
<organism evidence="1 2">
    <name type="scientific">Methanosarcina barkeri str. Wiesmoor</name>
    <dbReference type="NCBI Taxonomy" id="1434109"/>
    <lineage>
        <taxon>Archaea</taxon>
        <taxon>Methanobacteriati</taxon>
        <taxon>Methanobacteriota</taxon>
        <taxon>Stenosarchaea group</taxon>
        <taxon>Methanomicrobia</taxon>
        <taxon>Methanosarcinales</taxon>
        <taxon>Methanosarcinaceae</taxon>
        <taxon>Methanosarcina</taxon>
    </lineage>
</organism>
<protein>
    <submittedName>
        <fullName evidence="1">Uncharacterized protein</fullName>
    </submittedName>
</protein>
<sequence>MGRNMYKNPQKYPEYLKTPDLLNGAFEHAISVKDRQREAVLKESSVIVTTAGMRNGGPFTT</sequence>
<reference evidence="1 2" key="1">
    <citation type="submission" date="2014-07" db="EMBL/GenBank/DDBJ databases">
        <title>Methanogenic archaea and the global carbon cycle.</title>
        <authorList>
            <person name="Henriksen J.R."/>
            <person name="Luke J."/>
            <person name="Reinhart S."/>
            <person name="Benedict M.N."/>
            <person name="Youngblut N.D."/>
            <person name="Metcalf M.E."/>
            <person name="Whitaker R.J."/>
            <person name="Metcalf W.W."/>
        </authorList>
    </citation>
    <scope>NUCLEOTIDE SEQUENCE [LARGE SCALE GENOMIC DNA]</scope>
    <source>
        <strain evidence="1 2">Wiesmoor</strain>
    </source>
</reference>
<proteinExistence type="predicted"/>
<dbReference type="GeneID" id="68903969"/>
<evidence type="ECO:0000313" key="1">
    <source>
        <dbReference type="EMBL" id="AKB51372.1"/>
    </source>
</evidence>
<accession>A0A0E3QM65</accession>
<dbReference type="Proteomes" id="UP000033038">
    <property type="component" value="Chromosome"/>
</dbReference>
<evidence type="ECO:0000313" key="2">
    <source>
        <dbReference type="Proteomes" id="UP000033038"/>
    </source>
</evidence>
<dbReference type="HOGENOM" id="CLU_2911489_0_0_2"/>
<dbReference type="KEGG" id="mbw:MSBRW_2119"/>
<dbReference type="AlphaFoldDB" id="A0A0E3QM65"/>
<gene>
    <name evidence="1" type="ORF">MSBRW_2119</name>
</gene>
<name>A0A0E3QM65_METBA</name>
<dbReference type="RefSeq" id="WP_230669712.1">
    <property type="nucleotide sequence ID" value="NZ_CP009526.1"/>
</dbReference>